<comment type="caution">
    <text evidence="3">Lacks conserved residue(s) required for the propagation of feature annotation.</text>
</comment>
<dbReference type="EMBL" id="JAPTNE010000006">
    <property type="protein sequence ID" value="MCZ0806387.1"/>
    <property type="molecule type" value="Genomic_DNA"/>
</dbReference>
<protein>
    <recommendedName>
        <fullName evidence="3">tRNA(Met) cytidine acetate ligase</fullName>
        <ecNumber evidence="3">6.3.4.-</ecNumber>
    </recommendedName>
</protein>
<gene>
    <name evidence="3" type="primary">tmcAL</name>
    <name evidence="5" type="ORF">C4A77_06900</name>
    <name evidence="4" type="ORF">O0554_05545</name>
</gene>
<dbReference type="RefSeq" id="WP_104031281.1">
    <property type="nucleotide sequence ID" value="NZ_JANSGW010000006.1"/>
</dbReference>
<dbReference type="GO" id="GO:0016879">
    <property type="term" value="F:ligase activity, forming carbon-nitrogen bonds"/>
    <property type="evidence" value="ECO:0007669"/>
    <property type="project" value="UniProtKB-UniRule"/>
</dbReference>
<reference evidence="4" key="2">
    <citation type="submission" date="2022-09" db="EMBL/GenBank/DDBJ databases">
        <title>Genome analysis and characterization of larvicidal activity of Brevibacillus strains.</title>
        <authorList>
            <person name="Patrusheva E.V."/>
            <person name="Izotova A.O."/>
            <person name="Toshchakov S.V."/>
            <person name="Sineoky S.P."/>
        </authorList>
    </citation>
    <scope>NUCLEOTIDE SEQUENCE</scope>
    <source>
        <strain evidence="4">VKPM_B-13247</strain>
    </source>
</reference>
<keyword evidence="3" id="KW-0547">Nucleotide-binding</keyword>
<dbReference type="Proteomes" id="UP001077662">
    <property type="component" value="Unassembled WGS sequence"/>
</dbReference>
<keyword evidence="1 3" id="KW-0436">Ligase</keyword>
<dbReference type="AlphaFoldDB" id="A0AAP3G9W2"/>
<dbReference type="GO" id="GO:0005524">
    <property type="term" value="F:ATP binding"/>
    <property type="evidence" value="ECO:0007669"/>
    <property type="project" value="UniProtKB-KW"/>
</dbReference>
<dbReference type="PANTHER" id="PTHR37825">
    <property type="entry name" value="TRNA(MET) CYTIDINE ACETATE LIGASE"/>
    <property type="match status" value="1"/>
</dbReference>
<evidence type="ECO:0000256" key="2">
    <source>
        <dbReference type="ARBA" id="ARBA00022694"/>
    </source>
</evidence>
<keyword evidence="3" id="KW-0067">ATP-binding</keyword>
<evidence type="ECO:0000256" key="3">
    <source>
        <dbReference type="HAMAP-Rule" id="MF_01539"/>
    </source>
</evidence>
<comment type="similarity">
    <text evidence="3">Belongs to the TmcAL family.</text>
</comment>
<organism evidence="4 7">
    <name type="scientific">Brevibacillus laterosporus</name>
    <name type="common">Bacillus laterosporus</name>
    <dbReference type="NCBI Taxonomy" id="1465"/>
    <lineage>
        <taxon>Bacteria</taxon>
        <taxon>Bacillati</taxon>
        <taxon>Bacillota</taxon>
        <taxon>Bacilli</taxon>
        <taxon>Bacillales</taxon>
        <taxon>Paenibacillaceae</taxon>
        <taxon>Brevibacillus</taxon>
    </lineage>
</organism>
<keyword evidence="2 3" id="KW-0819">tRNA processing</keyword>
<proteinExistence type="inferred from homology"/>
<feature type="binding site" evidence="3">
    <location>
        <position position="165"/>
    </location>
    <ligand>
        <name>ATP</name>
        <dbReference type="ChEBI" id="CHEBI:30616"/>
    </ligand>
</feature>
<dbReference type="GO" id="GO:0006400">
    <property type="term" value="P:tRNA modification"/>
    <property type="evidence" value="ECO:0007669"/>
    <property type="project" value="UniProtKB-UniRule"/>
</dbReference>
<evidence type="ECO:0000313" key="6">
    <source>
        <dbReference type="Proteomes" id="UP000239759"/>
    </source>
</evidence>
<feature type="binding site" evidence="3">
    <location>
        <begin position="7"/>
        <end position="20"/>
    </location>
    <ligand>
        <name>ATP</name>
        <dbReference type="ChEBI" id="CHEBI:30616"/>
    </ligand>
</feature>
<keyword evidence="3" id="KW-0963">Cytoplasm</keyword>
<keyword evidence="3" id="KW-0694">RNA-binding</keyword>
<dbReference type="GO" id="GO:0005737">
    <property type="term" value="C:cytoplasm"/>
    <property type="evidence" value="ECO:0007669"/>
    <property type="project" value="UniProtKB-SubCell"/>
</dbReference>
<feature type="binding site" evidence="3">
    <location>
        <position position="190"/>
    </location>
    <ligand>
        <name>ATP</name>
        <dbReference type="ChEBI" id="CHEBI:30616"/>
    </ligand>
</feature>
<dbReference type="Proteomes" id="UP000239759">
    <property type="component" value="Unassembled WGS sequence"/>
</dbReference>
<name>A0AAP3G9W2_BRELA</name>
<dbReference type="Gene3D" id="3.40.50.620">
    <property type="entry name" value="HUPs"/>
    <property type="match status" value="1"/>
</dbReference>
<sequence length="411" mass="46213">MKTVGLIVEYNPLHNGHKLHFSLAKKKTGADACVAVMSGNFLQRGEPAIVSKWARTEMALRLGVDLVIELPTLFATSNAELFAHGAVSLLDRIGVVDTLCFGSESGDISWMKQAAQLLAHETPEFSHLLKAGLRDGLPYPKAYAEAAHMYLADHGIHGTTLDQPNNILGFNYLLSLARLNSKIVPVTIQRQKAGYHQETITDEQIASATALRKILTDKQQSVATVASYVPKTTIDVLQREWNSGLCPMSWEDFVHPLFHRLLQLTPQKLAAYHEIEEGMEYRLLESVRRSKTVAEVIISAKSKRYTQNRIQRMLLNVLLDVTKEQISTFNLRHGASYARVLGFSQKGRELLQQAKQKSAIPLYTNVRDGLHPMLDIDIRSNALYRLAHPTCIEQPFLEEYRRIPLQITPEQ</sequence>
<dbReference type="InterPro" id="IPR014729">
    <property type="entry name" value="Rossmann-like_a/b/a_fold"/>
</dbReference>
<dbReference type="Pfam" id="PF05636">
    <property type="entry name" value="HIGH_NTase1"/>
    <property type="match status" value="1"/>
</dbReference>
<dbReference type="HAMAP" id="MF_01539">
    <property type="entry name" value="TmcAL"/>
    <property type="match status" value="1"/>
</dbReference>
<comment type="subcellular location">
    <subcellularLocation>
        <location evidence="3">Cytoplasm</location>
    </subcellularLocation>
</comment>
<reference evidence="5 6" key="1">
    <citation type="submission" date="2018-02" db="EMBL/GenBank/DDBJ databases">
        <title>Comparative analysis of genomes of three Brevibacillus laterosporus strains producers of potent antimicrobials isolated from silage.</title>
        <authorList>
            <person name="Kojic M."/>
            <person name="Miljkovic M."/>
            <person name="Studholme D."/>
            <person name="Filipic B."/>
        </authorList>
    </citation>
    <scope>NUCLEOTIDE SEQUENCE [LARGE SCALE GENOMIC DNA]</scope>
    <source>
        <strain evidence="5 6">BGSP11</strain>
    </source>
</reference>
<evidence type="ECO:0000313" key="4">
    <source>
        <dbReference type="EMBL" id="MCZ0806387.1"/>
    </source>
</evidence>
<comment type="caution">
    <text evidence="4">The sequence shown here is derived from an EMBL/GenBank/DDBJ whole genome shotgun (WGS) entry which is preliminary data.</text>
</comment>
<feature type="binding site" evidence="3">
    <location>
        <position position="102"/>
    </location>
    <ligand>
        <name>ATP</name>
        <dbReference type="ChEBI" id="CHEBI:30616"/>
    </ligand>
</feature>
<evidence type="ECO:0000313" key="7">
    <source>
        <dbReference type="Proteomes" id="UP001077662"/>
    </source>
</evidence>
<dbReference type="EMBL" id="PRKQ01000006">
    <property type="protein sequence ID" value="PPB08541.1"/>
    <property type="molecule type" value="Genomic_DNA"/>
</dbReference>
<comment type="function">
    <text evidence="3">Catalyzes the formation of N(4)-acetylcytidine (ac(4)C) at the wobble position of elongator tRNA(Met), using acetate and ATP as substrates. First activates an acetate ion to form acetyladenylate (Ac-AMP) and then transfers the acetyl group to tRNA to form ac(4)C34.</text>
</comment>
<accession>A0AAP3G9W2</accession>
<dbReference type="EC" id="6.3.4.-" evidence="3"/>
<dbReference type="GO" id="GO:0000049">
    <property type="term" value="F:tRNA binding"/>
    <property type="evidence" value="ECO:0007669"/>
    <property type="project" value="UniProtKB-KW"/>
</dbReference>
<keyword evidence="3" id="KW-0820">tRNA-binding</keyword>
<dbReference type="InterPro" id="IPR008513">
    <property type="entry name" value="tRNA(Met)_cyd_acetate_ligase"/>
</dbReference>
<comment type="catalytic activity">
    <reaction evidence="3">
        <text>cytidine(34) in elongator tRNA(Met) + acetate + ATP = N(4)-acetylcytidine(34) in elongator tRNA(Met) + AMP + diphosphate</text>
        <dbReference type="Rhea" id="RHEA:58144"/>
        <dbReference type="Rhea" id="RHEA-COMP:10693"/>
        <dbReference type="Rhea" id="RHEA-COMP:10694"/>
        <dbReference type="ChEBI" id="CHEBI:30089"/>
        <dbReference type="ChEBI" id="CHEBI:30616"/>
        <dbReference type="ChEBI" id="CHEBI:33019"/>
        <dbReference type="ChEBI" id="CHEBI:74900"/>
        <dbReference type="ChEBI" id="CHEBI:82748"/>
        <dbReference type="ChEBI" id="CHEBI:456215"/>
    </reaction>
</comment>
<evidence type="ECO:0000256" key="1">
    <source>
        <dbReference type="ARBA" id="ARBA00022598"/>
    </source>
</evidence>
<dbReference type="PANTHER" id="PTHR37825:SF1">
    <property type="entry name" value="TRNA(MET) CYTIDINE ACETATE LIGASE"/>
    <property type="match status" value="1"/>
</dbReference>
<dbReference type="SUPFAM" id="SSF52374">
    <property type="entry name" value="Nucleotidylyl transferase"/>
    <property type="match status" value="1"/>
</dbReference>
<evidence type="ECO:0000313" key="5">
    <source>
        <dbReference type="EMBL" id="PPB08541.1"/>
    </source>
</evidence>
<dbReference type="NCBIfam" id="NF010191">
    <property type="entry name" value="PRK13670.1"/>
    <property type="match status" value="1"/>
</dbReference>